<dbReference type="InterPro" id="IPR020449">
    <property type="entry name" value="Tscrpt_reg_AraC-type_HTH"/>
</dbReference>
<dbReference type="PANTHER" id="PTHR47894:SF4">
    <property type="entry name" value="HTH-TYPE TRANSCRIPTIONAL REGULATOR GADX"/>
    <property type="match status" value="1"/>
</dbReference>
<evidence type="ECO:0000256" key="3">
    <source>
        <dbReference type="ARBA" id="ARBA00023163"/>
    </source>
</evidence>
<dbReference type="EMBL" id="CP006912">
    <property type="protein sequence ID" value="AHB50306.1"/>
    <property type="molecule type" value="Genomic_DNA"/>
</dbReference>
<evidence type="ECO:0000256" key="2">
    <source>
        <dbReference type="ARBA" id="ARBA00023125"/>
    </source>
</evidence>
<dbReference type="PANTHER" id="PTHR47894">
    <property type="entry name" value="HTH-TYPE TRANSCRIPTIONAL REGULATOR GADX"/>
    <property type="match status" value="1"/>
</dbReference>
<dbReference type="KEGG" id="hni:W911_13950"/>
<organism evidence="5 6">
    <name type="scientific">Hyphomicrobium nitrativorans NL23</name>
    <dbReference type="NCBI Taxonomy" id="1029756"/>
    <lineage>
        <taxon>Bacteria</taxon>
        <taxon>Pseudomonadati</taxon>
        <taxon>Pseudomonadota</taxon>
        <taxon>Alphaproteobacteria</taxon>
        <taxon>Hyphomicrobiales</taxon>
        <taxon>Hyphomicrobiaceae</taxon>
        <taxon>Hyphomicrobium</taxon>
    </lineage>
</organism>
<accession>V5SHI0</accession>
<dbReference type="HOGENOM" id="CLU_047522_1_2_5"/>
<dbReference type="GO" id="GO:0005829">
    <property type="term" value="C:cytosol"/>
    <property type="evidence" value="ECO:0007669"/>
    <property type="project" value="TreeGrafter"/>
</dbReference>
<dbReference type="Pfam" id="PF12625">
    <property type="entry name" value="Arabinose_bd"/>
    <property type="match status" value="1"/>
</dbReference>
<dbReference type="STRING" id="1029756.W911_13950"/>
<reference evidence="5 6" key="1">
    <citation type="journal article" date="2014" name="Genome Announc.">
        <title>Complete Genome Sequence of Hyphomicrobium nitrativorans Strain NL23, a Denitrifying Bacterium Isolated from Biofilm of a Methanol-Fed Denitrification System Treating Seawater at the Montreal Biodome.</title>
        <authorList>
            <person name="Martineau C."/>
            <person name="Villeneuve C."/>
            <person name="Mauffrey F."/>
            <person name="Villemur R."/>
        </authorList>
    </citation>
    <scope>NUCLEOTIDE SEQUENCE [LARGE SCALE GENOMIC DNA]</scope>
    <source>
        <strain evidence="5">NL23</strain>
    </source>
</reference>
<keyword evidence="1" id="KW-0805">Transcription regulation</keyword>
<dbReference type="InterPro" id="IPR009057">
    <property type="entry name" value="Homeodomain-like_sf"/>
</dbReference>
<dbReference type="PROSITE" id="PS01124">
    <property type="entry name" value="HTH_ARAC_FAMILY_2"/>
    <property type="match status" value="1"/>
</dbReference>
<proteinExistence type="predicted"/>
<keyword evidence="3" id="KW-0804">Transcription</keyword>
<evidence type="ECO:0000313" key="5">
    <source>
        <dbReference type="EMBL" id="AHB50306.1"/>
    </source>
</evidence>
<dbReference type="GO" id="GO:0000976">
    <property type="term" value="F:transcription cis-regulatory region binding"/>
    <property type="evidence" value="ECO:0007669"/>
    <property type="project" value="TreeGrafter"/>
</dbReference>
<dbReference type="PRINTS" id="PR00032">
    <property type="entry name" value="HTHARAC"/>
</dbReference>
<dbReference type="SMART" id="SM00342">
    <property type="entry name" value="HTH_ARAC"/>
    <property type="match status" value="1"/>
</dbReference>
<dbReference type="Proteomes" id="UP000018542">
    <property type="component" value="Chromosome"/>
</dbReference>
<dbReference type="AlphaFoldDB" id="V5SHI0"/>
<evidence type="ECO:0000313" key="6">
    <source>
        <dbReference type="Proteomes" id="UP000018542"/>
    </source>
</evidence>
<feature type="domain" description="HTH araC/xylS-type" evidence="4">
    <location>
        <begin position="242"/>
        <end position="339"/>
    </location>
</feature>
<dbReference type="InterPro" id="IPR018060">
    <property type="entry name" value="HTH_AraC"/>
</dbReference>
<evidence type="ECO:0000256" key="1">
    <source>
        <dbReference type="ARBA" id="ARBA00023015"/>
    </source>
</evidence>
<evidence type="ECO:0000259" key="4">
    <source>
        <dbReference type="PROSITE" id="PS01124"/>
    </source>
</evidence>
<keyword evidence="2" id="KW-0238">DNA-binding</keyword>
<sequence length="342" mass="37632">MNTPEDVMAPRLSGFTRAASLGPIADFMDRQGGNITRVLSDVDLPFALLDQPEIVVPLREQFRFLERAARETGDRHFGARLGQAVTSPHLSAYGAWVCRAETLQDAMTRAHAGLAVMLQTSTNLYMRREGTRVRWSIEFVEPETEGRHHNELLGIGYMMDVVRVYAGPKWRPHGVATALPRGEPRAELELILGTNVEHGDPIPSLTFDASLLHCGHAGAGGKREDASGGAEPKLPKQNDDVATIAAVIDLALHEAYPRIEWVAGKLGMTRRSLQRRLASHGTSFVELTEATLQNRAKALLREGSAITDIALELGYRDPAHFTRAFRRWTGMAPTAFRAANGR</sequence>
<keyword evidence="6" id="KW-1185">Reference proteome</keyword>
<protein>
    <recommendedName>
        <fullName evidence="4">HTH araC/xylS-type domain-containing protein</fullName>
    </recommendedName>
</protein>
<gene>
    <name evidence="5" type="ORF">W911_13950</name>
</gene>
<dbReference type="Gene3D" id="1.10.10.60">
    <property type="entry name" value="Homeodomain-like"/>
    <property type="match status" value="1"/>
</dbReference>
<dbReference type="PATRIC" id="fig|1029756.8.peg.2904"/>
<dbReference type="InterPro" id="IPR032687">
    <property type="entry name" value="AraC-type_N"/>
</dbReference>
<name>V5SHI0_9HYPH</name>
<dbReference type="SUPFAM" id="SSF46689">
    <property type="entry name" value="Homeodomain-like"/>
    <property type="match status" value="1"/>
</dbReference>
<dbReference type="GO" id="GO:0003700">
    <property type="term" value="F:DNA-binding transcription factor activity"/>
    <property type="evidence" value="ECO:0007669"/>
    <property type="project" value="InterPro"/>
</dbReference>
<dbReference type="Pfam" id="PF12833">
    <property type="entry name" value="HTH_18"/>
    <property type="match status" value="1"/>
</dbReference>